<name>A0A146F4H1_ASPKA</name>
<sequence>MAAPLSPIDGKATSPLRVSVEDVPAEEFSYYGHFLPGCPEKDGYSIMDHNINLLWPSKAGSMFGLGILFRTRSASTSQTRSAVQSMKALNYVGPFTVKVQEVERPKLEHPDDIIVKVTRHENLGLVEELGEGVTLLKKGDRVVMPFNVADGRCRNCEEGKTAFCTGVNPGFAGGAYGQAQYLRVPYADFNALKLPPGTEHEADFILLAGWHGIEISGFQPGDSVAVFGAGPVGLMAAYSAQLRGASRVYVVDRVPERLRAAERIGATPIDFTAGDAVDQIIAHNGDMVDRSVDAVGYQAVGKDNSTEQPNIVLENMIRVTRACGGLGIPGLYVPSDPGAGDASAAKGMISLSFGKLFEKGLSLGTGQCNVKAYNRQLRDLIIAGKARPSFVVSHEIGIEEAETAYDKFDKRVDGYTKVIIHPNGGFPSKRPPAGSSL</sequence>
<keyword evidence="3" id="KW-0479">Metal-binding</keyword>
<dbReference type="PANTHER" id="PTHR42813">
    <property type="entry name" value="ZINC-TYPE ALCOHOL DEHYDROGENASE-LIKE"/>
    <property type="match status" value="1"/>
</dbReference>
<dbReference type="Pfam" id="PF08240">
    <property type="entry name" value="ADH_N"/>
    <property type="match status" value="1"/>
</dbReference>
<evidence type="ECO:0000259" key="7">
    <source>
        <dbReference type="Pfam" id="PF08240"/>
    </source>
</evidence>
<organism evidence="8 9">
    <name type="scientific">Aspergillus kawachii</name>
    <name type="common">White koji mold</name>
    <name type="synonym">Aspergillus awamori var. kawachi</name>
    <dbReference type="NCBI Taxonomy" id="1069201"/>
    <lineage>
        <taxon>Eukaryota</taxon>
        <taxon>Fungi</taxon>
        <taxon>Dikarya</taxon>
        <taxon>Ascomycota</taxon>
        <taxon>Pezizomycotina</taxon>
        <taxon>Eurotiomycetes</taxon>
        <taxon>Eurotiomycetidae</taxon>
        <taxon>Eurotiales</taxon>
        <taxon>Aspergillaceae</taxon>
        <taxon>Aspergillus</taxon>
        <taxon>Aspergillus subgen. Circumdati</taxon>
    </lineage>
</organism>
<dbReference type="PANTHER" id="PTHR42813:SF3">
    <property type="entry name" value="GLUTATHIONE-INDEPENDENT FORMALDEHYDE DEHYDROGENASE"/>
    <property type="match status" value="1"/>
</dbReference>
<evidence type="ECO:0000313" key="8">
    <source>
        <dbReference type="EMBL" id="GAT21005.1"/>
    </source>
</evidence>
<gene>
    <name evidence="8" type="ORF">RIB2604_00900250</name>
</gene>
<evidence type="ECO:0000259" key="6">
    <source>
        <dbReference type="Pfam" id="PF00107"/>
    </source>
</evidence>
<accession>A0A146F4H1</accession>
<evidence type="ECO:0000256" key="2">
    <source>
        <dbReference type="ARBA" id="ARBA00008072"/>
    </source>
</evidence>
<dbReference type="InterPro" id="IPR013149">
    <property type="entry name" value="ADH-like_C"/>
</dbReference>
<dbReference type="SUPFAM" id="SSF51735">
    <property type="entry name" value="NAD(P)-binding Rossmann-fold domains"/>
    <property type="match status" value="1"/>
</dbReference>
<feature type="domain" description="Alcohol dehydrogenase-like N-terminal" evidence="7">
    <location>
        <begin position="117"/>
        <end position="188"/>
    </location>
</feature>
<keyword evidence="5" id="KW-0520">NAD</keyword>
<dbReference type="EMBL" id="BCWF01000009">
    <property type="protein sequence ID" value="GAT21005.1"/>
    <property type="molecule type" value="Genomic_DNA"/>
</dbReference>
<keyword evidence="4" id="KW-0862">Zinc</keyword>
<dbReference type="AlphaFoldDB" id="A0A146F4H1"/>
<dbReference type="Gene3D" id="3.40.50.720">
    <property type="entry name" value="NAD(P)-binding Rossmann-like Domain"/>
    <property type="match status" value="1"/>
</dbReference>
<dbReference type="InterPro" id="IPR011032">
    <property type="entry name" value="GroES-like_sf"/>
</dbReference>
<dbReference type="CDD" id="cd08282">
    <property type="entry name" value="PFDH_like"/>
    <property type="match status" value="1"/>
</dbReference>
<reference evidence="8 9" key="1">
    <citation type="journal article" date="2016" name="DNA Res.">
        <title>Genome sequence of Aspergillus luchuensis NBRC 4314.</title>
        <authorList>
            <person name="Yamada O."/>
            <person name="Machida M."/>
            <person name="Hosoyama A."/>
            <person name="Goto M."/>
            <person name="Takahashi T."/>
            <person name="Futagami T."/>
            <person name="Yamagata Y."/>
            <person name="Takeuchi M."/>
            <person name="Kobayashi T."/>
            <person name="Koike H."/>
            <person name="Abe K."/>
            <person name="Asai K."/>
            <person name="Arita M."/>
            <person name="Fujita N."/>
            <person name="Fukuda K."/>
            <person name="Higa K."/>
            <person name="Horikawa H."/>
            <person name="Ishikawa T."/>
            <person name="Jinno K."/>
            <person name="Kato Y."/>
            <person name="Kirimura K."/>
            <person name="Mizutani O."/>
            <person name="Nakasone K."/>
            <person name="Sano M."/>
            <person name="Shiraishi Y."/>
            <person name="Tsukahara M."/>
            <person name="Gomi K."/>
        </authorList>
    </citation>
    <scope>NUCLEOTIDE SEQUENCE [LARGE SCALE GENOMIC DNA]</scope>
    <source>
        <strain evidence="8 9">RIB 2604</strain>
    </source>
</reference>
<evidence type="ECO:0000256" key="5">
    <source>
        <dbReference type="ARBA" id="ARBA00023027"/>
    </source>
</evidence>
<dbReference type="Gene3D" id="3.90.180.10">
    <property type="entry name" value="Medium-chain alcohol dehydrogenases, catalytic domain"/>
    <property type="match status" value="1"/>
</dbReference>
<reference evidence="9" key="2">
    <citation type="submission" date="2016-02" db="EMBL/GenBank/DDBJ databases">
        <title>Genome sequencing of Aspergillus luchuensis NBRC 4314.</title>
        <authorList>
            <person name="Yamada O."/>
        </authorList>
    </citation>
    <scope>NUCLEOTIDE SEQUENCE [LARGE SCALE GENOMIC DNA]</scope>
    <source>
        <strain evidence="9">RIB 2604</strain>
    </source>
</reference>
<evidence type="ECO:0000256" key="1">
    <source>
        <dbReference type="ARBA" id="ARBA00001947"/>
    </source>
</evidence>
<proteinExistence type="inferred from homology"/>
<dbReference type="InterPro" id="IPR036291">
    <property type="entry name" value="NAD(P)-bd_dom_sf"/>
</dbReference>
<dbReference type="GO" id="GO:0046872">
    <property type="term" value="F:metal ion binding"/>
    <property type="evidence" value="ECO:0007669"/>
    <property type="project" value="UniProtKB-KW"/>
</dbReference>
<evidence type="ECO:0000256" key="3">
    <source>
        <dbReference type="ARBA" id="ARBA00022723"/>
    </source>
</evidence>
<feature type="domain" description="Alcohol dehydrogenase-like C-terminal" evidence="6">
    <location>
        <begin position="231"/>
        <end position="299"/>
    </location>
</feature>
<evidence type="ECO:0000256" key="4">
    <source>
        <dbReference type="ARBA" id="ARBA00022833"/>
    </source>
</evidence>
<dbReference type="InterPro" id="IPR013154">
    <property type="entry name" value="ADH-like_N"/>
</dbReference>
<dbReference type="VEuPathDB" id="FungiDB:ASPFODRAFT_51742"/>
<comment type="similarity">
    <text evidence="2">Belongs to the zinc-containing alcohol dehydrogenase family.</text>
</comment>
<dbReference type="Pfam" id="PF00107">
    <property type="entry name" value="ADH_zinc_N"/>
    <property type="match status" value="1"/>
</dbReference>
<dbReference type="SUPFAM" id="SSF50129">
    <property type="entry name" value="GroES-like"/>
    <property type="match status" value="1"/>
</dbReference>
<dbReference type="Proteomes" id="UP000075230">
    <property type="component" value="Unassembled WGS sequence"/>
</dbReference>
<evidence type="ECO:0000313" key="9">
    <source>
        <dbReference type="Proteomes" id="UP000075230"/>
    </source>
</evidence>
<comment type="cofactor">
    <cofactor evidence="1">
        <name>Zn(2+)</name>
        <dbReference type="ChEBI" id="CHEBI:29105"/>
    </cofactor>
</comment>
<protein>
    <submittedName>
        <fullName evidence="8">Glutathione-independent formaldehyde dehydrogenase</fullName>
    </submittedName>
</protein>
<comment type="caution">
    <text evidence="8">The sequence shown here is derived from an EMBL/GenBank/DDBJ whole genome shotgun (WGS) entry which is preliminary data.</text>
</comment>